<name>A0A9J2Q5I8_ASCLU</name>
<dbReference type="SMART" id="SM01203">
    <property type="entry name" value="DUF3585"/>
    <property type="match status" value="1"/>
</dbReference>
<keyword evidence="4" id="KW-1185">Reference proteome</keyword>
<evidence type="ECO:0000256" key="2">
    <source>
        <dbReference type="SAM" id="MobiDB-lite"/>
    </source>
</evidence>
<keyword evidence="1" id="KW-0175">Coiled coil</keyword>
<evidence type="ECO:0000259" key="3">
    <source>
        <dbReference type="PROSITE" id="PS51848"/>
    </source>
</evidence>
<reference evidence="5" key="1">
    <citation type="submission" date="2023-03" db="UniProtKB">
        <authorList>
            <consortium name="WormBaseParasite"/>
        </authorList>
    </citation>
    <scope>IDENTIFICATION</scope>
</reference>
<dbReference type="InterPro" id="IPR022735">
    <property type="entry name" value="bMERB_dom"/>
</dbReference>
<feature type="coiled-coil region" evidence="1">
    <location>
        <begin position="550"/>
        <end position="581"/>
    </location>
</feature>
<evidence type="ECO:0000313" key="4">
    <source>
        <dbReference type="Proteomes" id="UP000036681"/>
    </source>
</evidence>
<feature type="compositionally biased region" description="Basic and acidic residues" evidence="2">
    <location>
        <begin position="132"/>
        <end position="141"/>
    </location>
</feature>
<dbReference type="WBParaSite" id="ALUE_0001721201-mRNA-1">
    <property type="protein sequence ID" value="ALUE_0001721201-mRNA-1"/>
    <property type="gene ID" value="ALUE_0001721201"/>
</dbReference>
<feature type="domain" description="BMERB" evidence="3">
    <location>
        <begin position="551"/>
        <end position="695"/>
    </location>
</feature>
<feature type="compositionally biased region" description="Polar residues" evidence="2">
    <location>
        <begin position="350"/>
        <end position="364"/>
    </location>
</feature>
<accession>A0A9J2Q5I8</accession>
<dbReference type="AlphaFoldDB" id="A0A9J2Q5I8"/>
<sequence length="714" mass="79559">MQHINVPILEKIARIEKLDSRASAKADLLKVNPLPNTSSDGTSMVSVSPTKSDSPMKLNNGSDKNRSPKVMSELKELNSPAALLGKTIERMRAQREAASVVSMVAGRVSGSTPERVEFENFKRNLRADLNARKKEQQRISEGECVSTGDEIDPAVPFSDEVSGSATSSSEEENSIAEREHVVDDDVSSSDEDEFMEADLVELEKTVLENIDRNLNETLTDEQAISLLRSFNLRRTSTPQTLKVSLEGQSPNATKFFTPRSTRHTFRSPSADAYCTPEGSSVFRTPLASPPKASVTGRSESLKSVRERAVVSLADYREKARMRARLKSDEQLGLRHVASGRFSMPIERPAASTTSHLRHQLSLNEHSSRNEVIERREPTLVNQMPASDPQTPKTSSPHPSTPTQSDTDVKRDSAPMSPCSPSGRGLLARLFSPDPRRINKQSSQAPDQKNTISAPLAADEIAATSLDDSPASELPTANIESQKETTILERLSSLRKLRHRKLNTTDSNEKGTESGGDDLQCSPNSAPPHSSPLSLNEKNIRRIQKRAGKIVQQKEQERVRTAQDIQRALQETEIRKAEVNAVGADLERRLKDDSENRWVLEQWLLYVHEMDQLKLREADLLRRVGEMEAVDEYKRLQKQLNELQKADSGIERGGSGHTEKDLLKRMLAAIEKRDAIHRQMEKANIRTTRSSFSDPQTLLAEKGASYRNFEPVFLK</sequence>
<feature type="region of interest" description="Disordered" evidence="2">
    <location>
        <begin position="497"/>
        <end position="535"/>
    </location>
</feature>
<feature type="region of interest" description="Disordered" evidence="2">
    <location>
        <begin position="465"/>
        <end position="484"/>
    </location>
</feature>
<protein>
    <submittedName>
        <fullName evidence="5">BMERB domain-containing protein</fullName>
    </submittedName>
</protein>
<feature type="region of interest" description="Disordered" evidence="2">
    <location>
        <begin position="284"/>
        <end position="303"/>
    </location>
</feature>
<evidence type="ECO:0000256" key="1">
    <source>
        <dbReference type="SAM" id="Coils"/>
    </source>
</evidence>
<dbReference type="PROSITE" id="PS51848">
    <property type="entry name" value="BMERB"/>
    <property type="match status" value="1"/>
</dbReference>
<feature type="compositionally biased region" description="Low complexity" evidence="2">
    <location>
        <begin position="388"/>
        <end position="405"/>
    </location>
</feature>
<proteinExistence type="predicted"/>
<feature type="compositionally biased region" description="Polar residues" evidence="2">
    <location>
        <begin position="34"/>
        <end position="62"/>
    </location>
</feature>
<organism evidence="4 5">
    <name type="scientific">Ascaris lumbricoides</name>
    <name type="common">Giant roundworm</name>
    <dbReference type="NCBI Taxonomy" id="6252"/>
    <lineage>
        <taxon>Eukaryota</taxon>
        <taxon>Metazoa</taxon>
        <taxon>Ecdysozoa</taxon>
        <taxon>Nematoda</taxon>
        <taxon>Chromadorea</taxon>
        <taxon>Rhabditida</taxon>
        <taxon>Spirurina</taxon>
        <taxon>Ascaridomorpha</taxon>
        <taxon>Ascaridoidea</taxon>
        <taxon>Ascarididae</taxon>
        <taxon>Ascaris</taxon>
    </lineage>
</organism>
<evidence type="ECO:0000313" key="5">
    <source>
        <dbReference type="WBParaSite" id="ALUE_0001721201-mRNA-1"/>
    </source>
</evidence>
<feature type="region of interest" description="Disordered" evidence="2">
    <location>
        <begin position="24"/>
        <end position="72"/>
    </location>
</feature>
<feature type="region of interest" description="Disordered" evidence="2">
    <location>
        <begin position="132"/>
        <end position="191"/>
    </location>
</feature>
<dbReference type="Pfam" id="PF12130">
    <property type="entry name" value="bMERB_dom"/>
    <property type="match status" value="1"/>
</dbReference>
<feature type="region of interest" description="Disordered" evidence="2">
    <location>
        <begin position="349"/>
        <end position="428"/>
    </location>
</feature>
<feature type="compositionally biased region" description="Basic and acidic residues" evidence="2">
    <location>
        <begin position="365"/>
        <end position="377"/>
    </location>
</feature>
<dbReference type="Proteomes" id="UP000036681">
    <property type="component" value="Unplaced"/>
</dbReference>